<reference evidence="8 9" key="1">
    <citation type="submission" date="2014-03" db="EMBL/GenBank/DDBJ databases">
        <title>Bradyrhizobium valentinum sp. nov., isolated from effective nodules of Lupinus mariae-josephae, a lupine endemic of basic-lime soils in Eastern Spain.</title>
        <authorList>
            <person name="Duran D."/>
            <person name="Rey L."/>
            <person name="Navarro A."/>
            <person name="Busquets A."/>
            <person name="Imperial J."/>
            <person name="Ruiz-Argueso T."/>
        </authorList>
    </citation>
    <scope>NUCLEOTIDE SEQUENCE [LARGE SCALE GENOMIC DNA]</scope>
    <source>
        <strain evidence="8 9">PAC68</strain>
    </source>
</reference>
<dbReference type="InterPro" id="IPR003439">
    <property type="entry name" value="ABC_transporter-like_ATP-bd"/>
</dbReference>
<organism evidence="8 9">
    <name type="scientific">Bradyrhizobium jicamae</name>
    <dbReference type="NCBI Taxonomy" id="280332"/>
    <lineage>
        <taxon>Bacteria</taxon>
        <taxon>Pseudomonadati</taxon>
        <taxon>Pseudomonadota</taxon>
        <taxon>Alphaproteobacteria</taxon>
        <taxon>Hyphomicrobiales</taxon>
        <taxon>Nitrobacteraceae</taxon>
        <taxon>Bradyrhizobium</taxon>
    </lineage>
</organism>
<dbReference type="InterPro" id="IPR052156">
    <property type="entry name" value="BCAA_Transport_ATP-bd_LivF"/>
</dbReference>
<dbReference type="AlphaFoldDB" id="A0A0R3M083"/>
<dbReference type="STRING" id="280332.CQ12_05485"/>
<comment type="function">
    <text evidence="6">Involved in beta-(1--&gt;2)glucan export. Transmembrane domains (TMD) form a pore in the inner membrane and the ATP-binding domain (NBD) is responsible for energy generation.</text>
</comment>
<dbReference type="GO" id="GO:0005524">
    <property type="term" value="F:ATP binding"/>
    <property type="evidence" value="ECO:0007669"/>
    <property type="project" value="UniProtKB-KW"/>
</dbReference>
<dbReference type="GO" id="GO:0015807">
    <property type="term" value="P:L-amino acid transport"/>
    <property type="evidence" value="ECO:0007669"/>
    <property type="project" value="TreeGrafter"/>
</dbReference>
<protein>
    <submittedName>
        <fullName evidence="8">ABC transporter ATP-binding protein</fullName>
    </submittedName>
</protein>
<evidence type="ECO:0000256" key="5">
    <source>
        <dbReference type="ARBA" id="ARBA00022970"/>
    </source>
</evidence>
<keyword evidence="5" id="KW-0029">Amino-acid transport</keyword>
<comment type="caution">
    <text evidence="8">The sequence shown here is derived from an EMBL/GenBank/DDBJ whole genome shotgun (WGS) entry which is preliminary data.</text>
</comment>
<evidence type="ECO:0000313" key="8">
    <source>
        <dbReference type="EMBL" id="KRR11317.1"/>
    </source>
</evidence>
<keyword evidence="9" id="KW-1185">Reference proteome</keyword>
<dbReference type="PROSITE" id="PS00211">
    <property type="entry name" value="ABC_TRANSPORTER_1"/>
    <property type="match status" value="1"/>
</dbReference>
<name>A0A0R3M083_9BRAD</name>
<dbReference type="OrthoDB" id="9776369at2"/>
<evidence type="ECO:0000256" key="2">
    <source>
        <dbReference type="ARBA" id="ARBA00022448"/>
    </source>
</evidence>
<dbReference type="RefSeq" id="WP_057834815.1">
    <property type="nucleotide sequence ID" value="NZ_LLXZ01000049.1"/>
</dbReference>
<gene>
    <name evidence="8" type="ORF">CQ12_05485</name>
</gene>
<feature type="domain" description="ABC transporter" evidence="7">
    <location>
        <begin position="2"/>
        <end position="235"/>
    </location>
</feature>
<dbReference type="SUPFAM" id="SSF52540">
    <property type="entry name" value="P-loop containing nucleoside triphosphate hydrolases"/>
    <property type="match status" value="1"/>
</dbReference>
<evidence type="ECO:0000256" key="4">
    <source>
        <dbReference type="ARBA" id="ARBA00022840"/>
    </source>
</evidence>
<evidence type="ECO:0000256" key="3">
    <source>
        <dbReference type="ARBA" id="ARBA00022741"/>
    </source>
</evidence>
<evidence type="ECO:0000259" key="7">
    <source>
        <dbReference type="PROSITE" id="PS50893"/>
    </source>
</evidence>
<comment type="similarity">
    <text evidence="1">Belongs to the ABC transporter superfamily.</text>
</comment>
<dbReference type="Pfam" id="PF00005">
    <property type="entry name" value="ABC_tran"/>
    <property type="match status" value="1"/>
</dbReference>
<dbReference type="Proteomes" id="UP000050863">
    <property type="component" value="Unassembled WGS sequence"/>
</dbReference>
<dbReference type="InterPro" id="IPR003593">
    <property type="entry name" value="AAA+_ATPase"/>
</dbReference>
<proteinExistence type="inferred from homology"/>
<keyword evidence="3" id="KW-0547">Nucleotide-binding</keyword>
<dbReference type="SMART" id="SM00382">
    <property type="entry name" value="AAA"/>
    <property type="match status" value="1"/>
</dbReference>
<dbReference type="GO" id="GO:0015658">
    <property type="term" value="F:branched-chain amino acid transmembrane transporter activity"/>
    <property type="evidence" value="ECO:0007669"/>
    <property type="project" value="TreeGrafter"/>
</dbReference>
<dbReference type="InterPro" id="IPR017871">
    <property type="entry name" value="ABC_transporter-like_CS"/>
</dbReference>
<sequence length="241" mass="25649">MLEVSNLGVRYGHHTALHGVSLHVKKAEISVMLGTNGAGKSSLLKAVAGMVRTEPGTEIRMNGQAISGMAAHRIVEHGIALVPEGRGVFGELSVEENLALGAFAKRARASEASTLRLVYDLFPRLTERKRQQVRTMSGGEQQMVAIGRALMSAPDVLMLDEPSLGLSPLLSKDLFKSLKKIAASGFGILLVEQNATLSLKIADRGYLIENGAITGEDSADNLRHNPAVISAYLGGRTDQAP</sequence>
<dbReference type="EMBL" id="LLXZ01000049">
    <property type="protein sequence ID" value="KRR11317.1"/>
    <property type="molecule type" value="Genomic_DNA"/>
</dbReference>
<evidence type="ECO:0000256" key="1">
    <source>
        <dbReference type="ARBA" id="ARBA00005417"/>
    </source>
</evidence>
<evidence type="ECO:0000256" key="6">
    <source>
        <dbReference type="ARBA" id="ARBA00024722"/>
    </source>
</evidence>
<dbReference type="Gene3D" id="3.40.50.300">
    <property type="entry name" value="P-loop containing nucleotide triphosphate hydrolases"/>
    <property type="match status" value="1"/>
</dbReference>
<keyword evidence="4 8" id="KW-0067">ATP-binding</keyword>
<dbReference type="PANTHER" id="PTHR43820">
    <property type="entry name" value="HIGH-AFFINITY BRANCHED-CHAIN AMINO ACID TRANSPORT ATP-BINDING PROTEIN LIVF"/>
    <property type="match status" value="1"/>
</dbReference>
<dbReference type="GO" id="GO:0016887">
    <property type="term" value="F:ATP hydrolysis activity"/>
    <property type="evidence" value="ECO:0007669"/>
    <property type="project" value="InterPro"/>
</dbReference>
<accession>A0A0R3M083</accession>
<dbReference type="CDD" id="cd03224">
    <property type="entry name" value="ABC_TM1139_LivF_branched"/>
    <property type="match status" value="1"/>
</dbReference>
<evidence type="ECO:0000313" key="9">
    <source>
        <dbReference type="Proteomes" id="UP000050863"/>
    </source>
</evidence>
<keyword evidence="2" id="KW-0813">Transport</keyword>
<dbReference type="PROSITE" id="PS50893">
    <property type="entry name" value="ABC_TRANSPORTER_2"/>
    <property type="match status" value="1"/>
</dbReference>
<dbReference type="InterPro" id="IPR027417">
    <property type="entry name" value="P-loop_NTPase"/>
</dbReference>
<dbReference type="PANTHER" id="PTHR43820:SF4">
    <property type="entry name" value="HIGH-AFFINITY BRANCHED-CHAIN AMINO ACID TRANSPORT ATP-BINDING PROTEIN LIVF"/>
    <property type="match status" value="1"/>
</dbReference>